<reference evidence="4" key="2">
    <citation type="submission" date="2019-10" db="EMBL/GenBank/DDBJ databases">
        <title>Conservation and host-specific expression of non-tandemly repeated heterogenous ribosome RNA gene in arbuscular mycorrhizal fungi.</title>
        <authorList>
            <person name="Maeda T."/>
            <person name="Kobayashi Y."/>
            <person name="Nakagawa T."/>
            <person name="Ezawa T."/>
            <person name="Yamaguchi K."/>
            <person name="Bino T."/>
            <person name="Nishimoto Y."/>
            <person name="Shigenobu S."/>
            <person name="Kawaguchi M."/>
        </authorList>
    </citation>
    <scope>NUCLEOTIDE SEQUENCE</scope>
    <source>
        <strain evidence="4">HR1</strain>
    </source>
</reference>
<reference evidence="3 5" key="1">
    <citation type="submission" date="2017-11" db="EMBL/GenBank/DDBJ databases">
        <title>The genome of Rhizophagus clarus HR1 reveals common genetic basis of auxotrophy among arbuscular mycorrhizal fungi.</title>
        <authorList>
            <person name="Kobayashi Y."/>
        </authorList>
    </citation>
    <scope>NUCLEOTIDE SEQUENCE [LARGE SCALE GENOMIC DNA]</scope>
    <source>
        <strain evidence="3 5">HR1</strain>
    </source>
</reference>
<gene>
    <name evidence="4" type="ORF">RCL2_000372800</name>
    <name evidence="3" type="ORF">RclHR1_08880007</name>
</gene>
<dbReference type="Pfam" id="PF07534">
    <property type="entry name" value="TLD"/>
    <property type="match status" value="1"/>
</dbReference>
<dbReference type="EMBL" id="BLAL01000020">
    <property type="protein sequence ID" value="GES76321.1"/>
    <property type="molecule type" value="Genomic_DNA"/>
</dbReference>
<dbReference type="CDD" id="cd18186">
    <property type="entry name" value="BTB_POZ_ZBTB_KLHL-like"/>
    <property type="match status" value="1"/>
</dbReference>
<dbReference type="InterPro" id="IPR011333">
    <property type="entry name" value="SKP1/BTB/POZ_sf"/>
</dbReference>
<dbReference type="InterPro" id="IPR000210">
    <property type="entry name" value="BTB/POZ_dom"/>
</dbReference>
<dbReference type="PROSITE" id="PS51886">
    <property type="entry name" value="TLDC"/>
    <property type="match status" value="1"/>
</dbReference>
<dbReference type="InterPro" id="IPR006571">
    <property type="entry name" value="TLDc_dom"/>
</dbReference>
<dbReference type="Gene3D" id="1.25.40.420">
    <property type="match status" value="1"/>
</dbReference>
<dbReference type="EMBL" id="BEXD01004301">
    <property type="protein sequence ID" value="GBC09454.1"/>
    <property type="molecule type" value="Genomic_DNA"/>
</dbReference>
<dbReference type="SUPFAM" id="SSF54695">
    <property type="entry name" value="POZ domain"/>
    <property type="match status" value="1"/>
</dbReference>
<keyword evidence="5" id="KW-1185">Reference proteome</keyword>
<proteinExistence type="predicted"/>
<comment type="caution">
    <text evidence="3">The sequence shown here is derived from an EMBL/GenBank/DDBJ whole genome shotgun (WGS) entry which is preliminary data.</text>
</comment>
<evidence type="ECO:0000313" key="3">
    <source>
        <dbReference type="EMBL" id="GBC09454.1"/>
    </source>
</evidence>
<dbReference type="Gene3D" id="3.30.710.10">
    <property type="entry name" value="Potassium Channel Kv1.1, Chain A"/>
    <property type="match status" value="1"/>
</dbReference>
<dbReference type="GO" id="GO:0005737">
    <property type="term" value="C:cytoplasm"/>
    <property type="evidence" value="ECO:0007669"/>
    <property type="project" value="TreeGrafter"/>
</dbReference>
<dbReference type="PANTHER" id="PTHR46306">
    <property type="entry name" value="BTB/POZ DOMAIN-CONTAINING PROTEIN 9"/>
    <property type="match status" value="1"/>
</dbReference>
<dbReference type="AlphaFoldDB" id="A0A2Z6S2J4"/>
<feature type="domain" description="TLDc" evidence="2">
    <location>
        <begin position="302"/>
        <end position="480"/>
    </location>
</feature>
<evidence type="ECO:0000313" key="4">
    <source>
        <dbReference type="EMBL" id="GES76321.1"/>
    </source>
</evidence>
<dbReference type="PROSITE" id="PS50097">
    <property type="entry name" value="BTB"/>
    <property type="match status" value="1"/>
</dbReference>
<dbReference type="OrthoDB" id="6359816at2759"/>
<dbReference type="PANTHER" id="PTHR46306:SF1">
    <property type="entry name" value="BTB_POZ DOMAIN-CONTAINING PROTEIN 9"/>
    <property type="match status" value="1"/>
</dbReference>
<dbReference type="InterPro" id="IPR052407">
    <property type="entry name" value="BTB_POZ_domain_cont_9"/>
</dbReference>
<accession>A0A2Z6S2J4</accession>
<organism evidence="3 5">
    <name type="scientific">Rhizophagus clarus</name>
    <dbReference type="NCBI Taxonomy" id="94130"/>
    <lineage>
        <taxon>Eukaryota</taxon>
        <taxon>Fungi</taxon>
        <taxon>Fungi incertae sedis</taxon>
        <taxon>Mucoromycota</taxon>
        <taxon>Glomeromycotina</taxon>
        <taxon>Glomeromycetes</taxon>
        <taxon>Glomerales</taxon>
        <taxon>Glomeraceae</taxon>
        <taxon>Rhizophagus</taxon>
    </lineage>
</organism>
<dbReference type="Pfam" id="PF00651">
    <property type="entry name" value="BTB"/>
    <property type="match status" value="1"/>
</dbReference>
<dbReference type="Proteomes" id="UP000247702">
    <property type="component" value="Unassembled WGS sequence"/>
</dbReference>
<feature type="domain" description="BTB" evidence="1">
    <location>
        <begin position="24"/>
        <end position="97"/>
    </location>
</feature>
<evidence type="ECO:0000259" key="1">
    <source>
        <dbReference type="PROSITE" id="PS50097"/>
    </source>
</evidence>
<dbReference type="Proteomes" id="UP000615446">
    <property type="component" value="Unassembled WGS sequence"/>
</dbReference>
<dbReference type="SMART" id="SM00225">
    <property type="entry name" value="BTB"/>
    <property type="match status" value="1"/>
</dbReference>
<evidence type="ECO:0000259" key="2">
    <source>
        <dbReference type="PROSITE" id="PS51886"/>
    </source>
</evidence>
<protein>
    <submittedName>
        <fullName evidence="4">Carbohydrate-binding module family 13 protein</fullName>
    </submittedName>
</protein>
<evidence type="ECO:0000313" key="5">
    <source>
        <dbReference type="Proteomes" id="UP000247702"/>
    </source>
</evidence>
<sequence length="480" mass="55850">MTDSKLSSKLTQNLLEILDDEEYYDVTIEVGSGPYAKVFHSHRVILNYRSPYLKRILSTNKKNNDETLSHIKLSNISPEIFHILLRYIYVGDLSLEECGALDIIKILVAADNLSLQELIPYLETFLIKNRANWMEENFDLIYQTCFKTDSFMELQKYCNDLISKEPNKIFDSLNFSLIPEKLLITLIQNENHQMSEIQVWERVIGWGRAQNPDLPSDPTSYSKEDFNALKNTLQQCIPFIKFRNLSSKEFSKKVLPFKKILPKELYKDLLEYFLDNDSNPNKKSAPRIVKEINFKTKNIDSKIIKFQHAVLISKWIDKLEITDNMIIPYEFKLLYRESRDAISRDGSGGLLHRFKKFHEICKNQSRTVTVIKVKDSNEILGGYNPIEWKFDGSYGVTKDSFIFSFSDDDIENHVLSRVDDEAKAICNDLYNGPSFGHGDLYLCTTFGGGLKIFCKKKFYERQIIERNDALSLEFEVFQII</sequence>
<name>A0A2Z6S2J4_9GLOM</name>